<protein>
    <recommendedName>
        <fullName evidence="3">Transposase</fullName>
    </recommendedName>
</protein>
<evidence type="ECO:0000313" key="1">
    <source>
        <dbReference type="EMBL" id="SED67490.1"/>
    </source>
</evidence>
<gene>
    <name evidence="1" type="ORF">SAMN04490203_4422</name>
</gene>
<keyword evidence="2" id="KW-1185">Reference proteome</keyword>
<sequence length="53" mass="5908">MGGLAVFKASQGGCSWQSARVSPTETFHPICTILVQSLLKYYLTTPLWFKTSR</sequence>
<accession>A0A1H5CM88</accession>
<dbReference type="Proteomes" id="UP000183155">
    <property type="component" value="Unassembled WGS sequence"/>
</dbReference>
<proteinExistence type="predicted"/>
<comment type="caution">
    <text evidence="1">The sequence shown here is derived from an EMBL/GenBank/DDBJ whole genome shotgun (WGS) entry which is preliminary data.</text>
</comment>
<reference evidence="1 2" key="1">
    <citation type="submission" date="2016-10" db="EMBL/GenBank/DDBJ databases">
        <authorList>
            <person name="Varghese N."/>
            <person name="Submissions S."/>
        </authorList>
    </citation>
    <scope>NUCLEOTIDE SEQUENCE [LARGE SCALE GENOMIC DNA]</scope>
    <source>
        <strain evidence="1 2">BS3652</strain>
    </source>
</reference>
<evidence type="ECO:0008006" key="3">
    <source>
        <dbReference type="Google" id="ProtNLM"/>
    </source>
</evidence>
<evidence type="ECO:0000313" key="2">
    <source>
        <dbReference type="Proteomes" id="UP000183155"/>
    </source>
</evidence>
<name>A0A1H5CM88_PSETA</name>
<organism evidence="1 2">
    <name type="scientific">Pseudomonas taetrolens</name>
    <dbReference type="NCBI Taxonomy" id="47884"/>
    <lineage>
        <taxon>Bacteria</taxon>
        <taxon>Pseudomonadati</taxon>
        <taxon>Pseudomonadota</taxon>
        <taxon>Gammaproteobacteria</taxon>
        <taxon>Pseudomonadales</taxon>
        <taxon>Pseudomonadaceae</taxon>
        <taxon>Pseudomonas</taxon>
    </lineage>
</organism>
<dbReference type="EMBL" id="FNRS01000002">
    <property type="protein sequence ID" value="SED67490.1"/>
    <property type="molecule type" value="Genomic_DNA"/>
</dbReference>